<evidence type="ECO:0000313" key="14">
    <source>
        <dbReference type="RefSeq" id="XP_013174360.1"/>
    </source>
</evidence>
<dbReference type="GeneID" id="106122809"/>
<keyword evidence="5 12" id="KW-0812">Transmembrane</keyword>
<keyword evidence="6 13" id="KW-1133">Transmembrane helix</keyword>
<feature type="transmembrane region" description="Helical" evidence="13">
    <location>
        <begin position="401"/>
        <end position="428"/>
    </location>
</feature>
<evidence type="ECO:0000256" key="11">
    <source>
        <dbReference type="ARBA" id="ARBA00023303"/>
    </source>
</evidence>
<evidence type="ECO:0000256" key="13">
    <source>
        <dbReference type="SAM" id="Phobius"/>
    </source>
</evidence>
<keyword evidence="9 13" id="KW-0472">Membrane</keyword>
<dbReference type="PANTHER" id="PTHR11690:SF240">
    <property type="entry name" value="PICKPOCKET 25-RELATED"/>
    <property type="match status" value="1"/>
</dbReference>
<dbReference type="RefSeq" id="XP_013174360.1">
    <property type="nucleotide sequence ID" value="XM_013318906.1"/>
</dbReference>
<keyword evidence="10 12" id="KW-0739">Sodium transport</keyword>
<dbReference type="GO" id="GO:0015280">
    <property type="term" value="F:ligand-gated sodium channel activity"/>
    <property type="evidence" value="ECO:0007669"/>
    <property type="project" value="TreeGrafter"/>
</dbReference>
<dbReference type="Pfam" id="PF00858">
    <property type="entry name" value="ASC"/>
    <property type="match status" value="1"/>
</dbReference>
<keyword evidence="4 12" id="KW-0894">Sodium channel</keyword>
<evidence type="ECO:0000256" key="8">
    <source>
        <dbReference type="ARBA" id="ARBA00023065"/>
    </source>
</evidence>
<keyword evidence="3 12" id="KW-0813">Transport</keyword>
<dbReference type="Gene3D" id="1.10.287.820">
    <property type="entry name" value="Acid-sensing ion channel domain"/>
    <property type="match status" value="1"/>
</dbReference>
<accession>A0AAJ6ZKJ9</accession>
<dbReference type="InterPro" id="IPR001873">
    <property type="entry name" value="ENaC"/>
</dbReference>
<dbReference type="KEGG" id="pxu:106122809"/>
<protein>
    <submittedName>
        <fullName evidence="14">Uncharacterized protein LOC106122809</fullName>
    </submittedName>
</protein>
<comment type="subcellular location">
    <subcellularLocation>
        <location evidence="1">Membrane</location>
        <topology evidence="1">Multi-pass membrane protein</topology>
    </subcellularLocation>
</comment>
<evidence type="ECO:0000256" key="3">
    <source>
        <dbReference type="ARBA" id="ARBA00022448"/>
    </source>
</evidence>
<keyword evidence="8 12" id="KW-0406">Ion transport</keyword>
<organism evidence="14">
    <name type="scientific">Papilio xuthus</name>
    <name type="common">Asian swallowtail butterfly</name>
    <dbReference type="NCBI Taxonomy" id="66420"/>
    <lineage>
        <taxon>Eukaryota</taxon>
        <taxon>Metazoa</taxon>
        <taxon>Ecdysozoa</taxon>
        <taxon>Arthropoda</taxon>
        <taxon>Hexapoda</taxon>
        <taxon>Insecta</taxon>
        <taxon>Pterygota</taxon>
        <taxon>Neoptera</taxon>
        <taxon>Endopterygota</taxon>
        <taxon>Lepidoptera</taxon>
        <taxon>Glossata</taxon>
        <taxon>Ditrysia</taxon>
        <taxon>Papilionoidea</taxon>
        <taxon>Papilionidae</taxon>
        <taxon>Papilioninae</taxon>
        <taxon>Papilio</taxon>
    </lineage>
</organism>
<keyword evidence="7" id="KW-0915">Sodium</keyword>
<dbReference type="Gene3D" id="1.10.287.770">
    <property type="entry name" value="YojJ-like"/>
    <property type="match status" value="1"/>
</dbReference>
<name>A0AAJ6ZKJ9_PAPXU</name>
<sequence length="469" mass="54405">MTRWKYLIKCVKEFCLQTNINGFNHIAMPRRHWLERVLWVLISGSAIWGVVEVSLGQFQRYNENPTVVTLEKDFRSWRFALPGVTICDQDRVNPEKMVQVIKKHWQVKPGDNKYAYYSRFVTTVANSDLFHLDGYQEFMHDEELDVDLYQLTIDVSPEQQVKTTWSRDITAKWTPVMTEAGVCYSINSVATADVAINNTGIVTFDPFTCKYSSLSCYVMFESPKPIDIYVHSPYDIMELTSLVSRTFLTLNRITELSVMETRTGREVRILRPQRRRCLYNDEPMGKDRQVYSTNTCRLSCRIKLALQLCGCRPFYYFYAESKPCDVAGMWCLAGHSQQLANFGGVRCVCNQQCVDAVFREISIVDQLWDRGPFQNRAAVRFTVQAPRTRYTREIVFHFEDLVVSFGGAAGLFLGASFISFVEIFYFILDKIIKAFQKKSNIMVARSFKNGNRIMVKSRINLRKSQFRLN</sequence>
<evidence type="ECO:0000256" key="1">
    <source>
        <dbReference type="ARBA" id="ARBA00004141"/>
    </source>
</evidence>
<evidence type="ECO:0000256" key="2">
    <source>
        <dbReference type="ARBA" id="ARBA00007193"/>
    </source>
</evidence>
<evidence type="ECO:0000256" key="10">
    <source>
        <dbReference type="ARBA" id="ARBA00023201"/>
    </source>
</evidence>
<reference evidence="14" key="1">
    <citation type="submission" date="2025-08" db="UniProtKB">
        <authorList>
            <consortium name="RefSeq"/>
        </authorList>
    </citation>
    <scope>IDENTIFICATION</scope>
</reference>
<evidence type="ECO:0000256" key="9">
    <source>
        <dbReference type="ARBA" id="ARBA00023136"/>
    </source>
</evidence>
<proteinExistence type="inferred from homology"/>
<evidence type="ECO:0000256" key="12">
    <source>
        <dbReference type="RuleBase" id="RU000679"/>
    </source>
</evidence>
<evidence type="ECO:0000256" key="7">
    <source>
        <dbReference type="ARBA" id="ARBA00023053"/>
    </source>
</evidence>
<dbReference type="AlphaFoldDB" id="A0AAJ6ZKJ9"/>
<dbReference type="PANTHER" id="PTHR11690">
    <property type="entry name" value="AMILORIDE-SENSITIVE SODIUM CHANNEL-RELATED"/>
    <property type="match status" value="1"/>
</dbReference>
<comment type="similarity">
    <text evidence="2 12">Belongs to the amiloride-sensitive sodium channel (TC 1.A.6) family.</text>
</comment>
<keyword evidence="11 12" id="KW-0407">Ion channel</keyword>
<dbReference type="GO" id="GO:0005886">
    <property type="term" value="C:plasma membrane"/>
    <property type="evidence" value="ECO:0007669"/>
    <property type="project" value="TreeGrafter"/>
</dbReference>
<gene>
    <name evidence="14" type="primary">LOC106122809</name>
</gene>
<evidence type="ECO:0000256" key="4">
    <source>
        <dbReference type="ARBA" id="ARBA00022461"/>
    </source>
</evidence>
<evidence type="ECO:0000256" key="6">
    <source>
        <dbReference type="ARBA" id="ARBA00022989"/>
    </source>
</evidence>
<dbReference type="Proteomes" id="UP000694872">
    <property type="component" value="Unplaced"/>
</dbReference>
<evidence type="ECO:0000256" key="5">
    <source>
        <dbReference type="ARBA" id="ARBA00022692"/>
    </source>
</evidence>